<keyword evidence="2 4" id="KW-0560">Oxidoreductase</keyword>
<dbReference type="InterPro" id="IPR001303">
    <property type="entry name" value="Aldolase_II/adducin_N"/>
</dbReference>
<protein>
    <submittedName>
        <fullName evidence="4">Putative NAD-dependent oxidoreductase</fullName>
        <ecNumber evidence="4">1.-.-.-</ecNumber>
    </submittedName>
</protein>
<dbReference type="GO" id="GO:0016491">
    <property type="term" value="F:oxidoreductase activity"/>
    <property type="evidence" value="ECO:0007669"/>
    <property type="project" value="UniProtKB-KW"/>
</dbReference>
<organism evidence="4 5">
    <name type="scientific">Candidatus Moanibacter tarae</name>
    <dbReference type="NCBI Taxonomy" id="2200854"/>
    <lineage>
        <taxon>Bacteria</taxon>
        <taxon>Pseudomonadati</taxon>
        <taxon>Verrucomicrobiota</taxon>
        <taxon>Opitutia</taxon>
        <taxon>Puniceicoccales</taxon>
        <taxon>Puniceicoccales incertae sedis</taxon>
        <taxon>Candidatus Moanibacter</taxon>
    </lineage>
</organism>
<evidence type="ECO:0000256" key="2">
    <source>
        <dbReference type="ARBA" id="ARBA00023002"/>
    </source>
</evidence>
<dbReference type="InterPro" id="IPR020904">
    <property type="entry name" value="Sc_DH/Rdtase_CS"/>
</dbReference>
<dbReference type="KEGG" id="mtar:DF168_01420"/>
<dbReference type="FunFam" id="3.40.50.720:FF:000084">
    <property type="entry name" value="Short-chain dehydrogenase reductase"/>
    <property type="match status" value="1"/>
</dbReference>
<dbReference type="PROSITE" id="PS00061">
    <property type="entry name" value="ADH_SHORT"/>
    <property type="match status" value="1"/>
</dbReference>
<sequence length="657" mass="72318">MKNRWVEKEAAFCEGDLLKLRVYTSRLLGGESELVLHGGGNTSVKILKKDFFGDPINLLYVKGSGWDLETIETEGFAPVRMDVLVRMVKLQKLSDADMVLQQRAAMLDPKAPNPSVEAILHAIIPQKFVDHTHADAVIALTNNDDGEKRVEELYGDRVLIIPYVMPGFDLARKVYEMTRGVDFSKLDGLVLMKHGIFTFHDDVKTSYDMMIDLVSMAENFLRDKTGSKFIHLVEEMEEDLLGLSQMRKAVSRVRGEPVLAVLGHSPEAVGYSCLDNIESVATRGPLTPDHVIRTKSIPVIIEDEIDSAIEAFANGYKEYFHRNSNGRLKRLDPAPRYAIWKRRGTVVFGNDIKECRVIGDIVAHTVPTIQLAEAVGGWRALPEKELFEMEYWELEQAKLKERSGAFPLQGKIALITGAASGIGLACSRELKAQGAVVVGLDINPVIESLFSEPGILGLRCDVTKREDLQFAVDTAIRVFGGLDILVSNAGAFPLGSEIEDLTQESWEQSLEVNLSSHQRLLQLAVPFLKNGIESAVVIIGSRNVHAPGPGASSYSVAKAGLTQLARVAALELAPSGIRVNVLHPDAVFDTDLWTPEVLQRSADRYGITIEEYKKRNLLKTEILAEDVARMVCAVAGPVFSKTTGAQIPLDGGNERVI</sequence>
<evidence type="ECO:0000313" key="4">
    <source>
        <dbReference type="EMBL" id="AWT60218.1"/>
    </source>
</evidence>
<dbReference type="AlphaFoldDB" id="A0A2Z4AGJ4"/>
<dbReference type="Gene3D" id="3.40.225.10">
    <property type="entry name" value="Class II aldolase/adducin N-terminal domain"/>
    <property type="match status" value="1"/>
</dbReference>
<dbReference type="Pfam" id="PF13561">
    <property type="entry name" value="adh_short_C2"/>
    <property type="match status" value="1"/>
</dbReference>
<reference evidence="4 5" key="1">
    <citation type="submission" date="2018-06" db="EMBL/GenBank/DDBJ databases">
        <title>Draft Genome Sequence of a Novel Marine Bacterium Related to the Verrucomicrobia.</title>
        <authorList>
            <person name="Vosseberg J."/>
            <person name="Martijn J."/>
            <person name="Ettema T.J.G."/>
        </authorList>
    </citation>
    <scope>NUCLEOTIDE SEQUENCE [LARGE SCALE GENOMIC DNA]</scope>
    <source>
        <strain evidence="4">TARA_B100001123</strain>
    </source>
</reference>
<feature type="domain" description="Class II aldolase/adducin N-terminal" evidence="3">
    <location>
        <begin position="20"/>
        <end position="221"/>
    </location>
</feature>
<dbReference type="SMART" id="SM01007">
    <property type="entry name" value="Aldolase_II"/>
    <property type="match status" value="1"/>
</dbReference>
<dbReference type="InterPro" id="IPR036291">
    <property type="entry name" value="NAD(P)-bd_dom_sf"/>
</dbReference>
<dbReference type="SUPFAM" id="SSF51735">
    <property type="entry name" value="NAD(P)-binding Rossmann-fold domains"/>
    <property type="match status" value="1"/>
</dbReference>
<dbReference type="Proteomes" id="UP000247465">
    <property type="component" value="Chromosome"/>
</dbReference>
<name>A0A2Z4AGJ4_9BACT</name>
<proteinExistence type="inferred from homology"/>
<dbReference type="PRINTS" id="PR00081">
    <property type="entry name" value="GDHRDH"/>
</dbReference>
<dbReference type="PANTHER" id="PTHR24321">
    <property type="entry name" value="DEHYDROGENASES, SHORT CHAIN"/>
    <property type="match status" value="1"/>
</dbReference>
<dbReference type="EMBL" id="CP029803">
    <property type="protein sequence ID" value="AWT60218.1"/>
    <property type="molecule type" value="Genomic_DNA"/>
</dbReference>
<gene>
    <name evidence="4" type="ORF">DF168_01420</name>
</gene>
<dbReference type="InterPro" id="IPR002347">
    <property type="entry name" value="SDR_fam"/>
</dbReference>
<dbReference type="InterPro" id="IPR036409">
    <property type="entry name" value="Aldolase_II/adducin_N_sf"/>
</dbReference>
<dbReference type="EC" id="1.-.-.-" evidence="4"/>
<dbReference type="SUPFAM" id="SSF53639">
    <property type="entry name" value="AraD/HMP-PK domain-like"/>
    <property type="match status" value="1"/>
</dbReference>
<dbReference type="Gene3D" id="3.40.50.720">
    <property type="entry name" value="NAD(P)-binding Rossmann-like Domain"/>
    <property type="match status" value="1"/>
</dbReference>
<dbReference type="NCBIfam" id="NF006196">
    <property type="entry name" value="PRK08324.2-4"/>
    <property type="match status" value="1"/>
</dbReference>
<evidence type="ECO:0000259" key="3">
    <source>
        <dbReference type="SMART" id="SM01007"/>
    </source>
</evidence>
<evidence type="ECO:0000256" key="1">
    <source>
        <dbReference type="ARBA" id="ARBA00006484"/>
    </source>
</evidence>
<dbReference type="PANTHER" id="PTHR24321:SF14">
    <property type="entry name" value="SHORT-CHAIN TYPE DEHYDROGENASE_REDUCTASE BLR2146-RELATED"/>
    <property type="match status" value="1"/>
</dbReference>
<accession>A0A2Z4AGJ4</accession>
<dbReference type="Pfam" id="PF00596">
    <property type="entry name" value="Aldolase_II"/>
    <property type="match status" value="1"/>
</dbReference>
<dbReference type="PRINTS" id="PR00080">
    <property type="entry name" value="SDRFAMILY"/>
</dbReference>
<comment type="similarity">
    <text evidence="1">Belongs to the short-chain dehydrogenases/reductases (SDR) family.</text>
</comment>
<evidence type="ECO:0000313" key="5">
    <source>
        <dbReference type="Proteomes" id="UP000247465"/>
    </source>
</evidence>